<keyword evidence="4 8" id="KW-0406">Ion transport</keyword>
<protein>
    <recommendedName>
        <fullName evidence="8">ATP synthase subunit delta</fullName>
    </recommendedName>
    <alternativeName>
        <fullName evidence="8">ATP synthase F(1) sector subunit delta</fullName>
    </alternativeName>
    <alternativeName>
        <fullName evidence="8">F-type ATPase subunit delta</fullName>
        <shortName evidence="8">F-ATPase subunit delta</shortName>
    </alternativeName>
</protein>
<dbReference type="GO" id="GO:0046933">
    <property type="term" value="F:proton-transporting ATP synthase activity, rotational mechanism"/>
    <property type="evidence" value="ECO:0007669"/>
    <property type="project" value="UniProtKB-UniRule"/>
</dbReference>
<keyword evidence="3 8" id="KW-0375">Hydrogen ion transport</keyword>
<dbReference type="PROSITE" id="PS00389">
    <property type="entry name" value="ATPASE_DELTA"/>
    <property type="match status" value="1"/>
</dbReference>
<dbReference type="AlphaFoldDB" id="A0A9W6KZ39"/>
<dbReference type="HAMAP" id="MF_01416">
    <property type="entry name" value="ATP_synth_delta_bact"/>
    <property type="match status" value="1"/>
</dbReference>
<dbReference type="InterPro" id="IPR020781">
    <property type="entry name" value="ATPase_OSCP/d_CS"/>
</dbReference>
<keyword evidence="10" id="KW-1185">Reference proteome</keyword>
<evidence type="ECO:0000256" key="3">
    <source>
        <dbReference type="ARBA" id="ARBA00022781"/>
    </source>
</evidence>
<comment type="similarity">
    <text evidence="8">Belongs to the ATPase delta chain family.</text>
</comment>
<evidence type="ECO:0000256" key="7">
    <source>
        <dbReference type="ARBA" id="ARBA00023310"/>
    </source>
</evidence>
<evidence type="ECO:0000256" key="5">
    <source>
        <dbReference type="ARBA" id="ARBA00023136"/>
    </source>
</evidence>
<dbReference type="PANTHER" id="PTHR11910">
    <property type="entry name" value="ATP SYNTHASE DELTA CHAIN"/>
    <property type="match status" value="1"/>
</dbReference>
<comment type="function">
    <text evidence="8">This protein is part of the stalk that links CF(0) to CF(1). It either transmits conformational changes from CF(0) to CF(1) or is implicated in proton conduction.</text>
</comment>
<evidence type="ECO:0000256" key="4">
    <source>
        <dbReference type="ARBA" id="ARBA00023065"/>
    </source>
</evidence>
<keyword evidence="8" id="KW-1003">Cell membrane</keyword>
<reference evidence="9" key="1">
    <citation type="journal article" date="2014" name="Int. J. Syst. Evol. Microbiol.">
        <title>Complete genome sequence of Corynebacterium casei LMG S-19264T (=DSM 44701T), isolated from a smear-ripened cheese.</title>
        <authorList>
            <consortium name="US DOE Joint Genome Institute (JGI-PGF)"/>
            <person name="Walter F."/>
            <person name="Albersmeier A."/>
            <person name="Kalinowski J."/>
            <person name="Ruckert C."/>
        </authorList>
    </citation>
    <scope>NUCLEOTIDE SEQUENCE</scope>
    <source>
        <strain evidence="9">VKM Ac-1069</strain>
    </source>
</reference>
<comment type="subcellular location">
    <subcellularLocation>
        <location evidence="8">Cell membrane</location>
        <topology evidence="8">Peripheral membrane protein</topology>
    </subcellularLocation>
    <subcellularLocation>
        <location evidence="1">Membrane</location>
    </subcellularLocation>
</comment>
<comment type="caution">
    <text evidence="9">The sequence shown here is derived from an EMBL/GenBank/DDBJ whole genome shotgun (WGS) entry which is preliminary data.</text>
</comment>
<evidence type="ECO:0000313" key="9">
    <source>
        <dbReference type="EMBL" id="GLL10802.1"/>
    </source>
</evidence>
<dbReference type="InterPro" id="IPR000711">
    <property type="entry name" value="ATPase_OSCP/dsu"/>
</dbReference>
<evidence type="ECO:0000256" key="8">
    <source>
        <dbReference type="HAMAP-Rule" id="MF_01416"/>
    </source>
</evidence>
<evidence type="ECO:0000313" key="10">
    <source>
        <dbReference type="Proteomes" id="UP001143463"/>
    </source>
</evidence>
<proteinExistence type="inferred from homology"/>
<evidence type="ECO:0000256" key="1">
    <source>
        <dbReference type="ARBA" id="ARBA00004370"/>
    </source>
</evidence>
<keyword evidence="2 8" id="KW-0813">Transport</keyword>
<keyword evidence="5 8" id="KW-0472">Membrane</keyword>
<dbReference type="GO" id="GO:0045259">
    <property type="term" value="C:proton-transporting ATP synthase complex"/>
    <property type="evidence" value="ECO:0007669"/>
    <property type="project" value="UniProtKB-KW"/>
</dbReference>
<accession>A0A9W6KZ39</accession>
<gene>
    <name evidence="8" type="primary">atpH</name>
    <name evidence="9" type="ORF">GCM10017577_19430</name>
</gene>
<dbReference type="Proteomes" id="UP001143463">
    <property type="component" value="Unassembled WGS sequence"/>
</dbReference>
<comment type="function">
    <text evidence="8">F(1)F(0) ATP synthase produces ATP from ADP in the presence of a proton or sodium gradient. F-type ATPases consist of two structural domains, F(1) containing the extramembraneous catalytic core and F(0) containing the membrane proton channel, linked together by a central stalk and a peripheral stalk. During catalysis, ATP synthesis in the catalytic domain of F(1) is coupled via a rotary mechanism of the central stalk subunits to proton translocation.</text>
</comment>
<dbReference type="PRINTS" id="PR00125">
    <property type="entry name" value="ATPASEDELTA"/>
</dbReference>
<dbReference type="GO" id="GO:0005886">
    <property type="term" value="C:plasma membrane"/>
    <property type="evidence" value="ECO:0007669"/>
    <property type="project" value="UniProtKB-SubCell"/>
</dbReference>
<dbReference type="RefSeq" id="WP_037044708.1">
    <property type="nucleotide sequence ID" value="NZ_BAAAUZ010000079.1"/>
</dbReference>
<dbReference type="Gene3D" id="1.10.520.20">
    <property type="entry name" value="N-terminal domain of the delta subunit of the F1F0-ATP synthase"/>
    <property type="match status" value="1"/>
</dbReference>
<dbReference type="EMBL" id="BSFQ01000006">
    <property type="protein sequence ID" value="GLL10802.1"/>
    <property type="molecule type" value="Genomic_DNA"/>
</dbReference>
<keyword evidence="6 8" id="KW-0139">CF(1)</keyword>
<dbReference type="InterPro" id="IPR026015">
    <property type="entry name" value="ATP_synth_OSCP/delta_N_sf"/>
</dbReference>
<evidence type="ECO:0000256" key="6">
    <source>
        <dbReference type="ARBA" id="ARBA00023196"/>
    </source>
</evidence>
<evidence type="ECO:0000256" key="2">
    <source>
        <dbReference type="ARBA" id="ARBA00022448"/>
    </source>
</evidence>
<dbReference type="NCBIfam" id="TIGR01145">
    <property type="entry name" value="ATP_synt_delta"/>
    <property type="match status" value="1"/>
</dbReference>
<keyword evidence="7 8" id="KW-0066">ATP synthesis</keyword>
<dbReference type="Pfam" id="PF00213">
    <property type="entry name" value="OSCP"/>
    <property type="match status" value="1"/>
</dbReference>
<organism evidence="9 10">
    <name type="scientific">Pseudonocardia halophobica</name>
    <dbReference type="NCBI Taxonomy" id="29401"/>
    <lineage>
        <taxon>Bacteria</taxon>
        <taxon>Bacillati</taxon>
        <taxon>Actinomycetota</taxon>
        <taxon>Actinomycetes</taxon>
        <taxon>Pseudonocardiales</taxon>
        <taxon>Pseudonocardiaceae</taxon>
        <taxon>Pseudonocardia</taxon>
    </lineage>
</organism>
<reference evidence="9" key="2">
    <citation type="submission" date="2023-01" db="EMBL/GenBank/DDBJ databases">
        <authorList>
            <person name="Sun Q."/>
            <person name="Evtushenko L."/>
        </authorList>
    </citation>
    <scope>NUCLEOTIDE SEQUENCE</scope>
    <source>
        <strain evidence="9">VKM Ac-1069</strain>
    </source>
</reference>
<sequence length="276" mass="29688">MALVLAATSRESLGEVAQRFETRLGPLAAGDRQKLGEELYAVTRLLVAERTLRRALSDPATSSEQRVRLADGVLSGKVAPATLESVGDLVAARWSGPADLVEATESLARTALLAAAEKQRALDDVEDQLFRFGRILEREPQLTALMSDADVPADRRVGLLDSVLGTKVYPVTAALLRDLVRTPRARHLDVAAEELSELAAARRNRSVAYVRTAVALSEAQERQLTASLTRLYGRDVALQVELDESLLGGMVIRVGDEVIDGSVSGKLAAARRSIPS</sequence>
<dbReference type="SUPFAM" id="SSF47928">
    <property type="entry name" value="N-terminal domain of the delta subunit of the F1F0-ATP synthase"/>
    <property type="match status" value="1"/>
</dbReference>
<dbReference type="NCBIfam" id="NF009967">
    <property type="entry name" value="PRK13430.1"/>
    <property type="match status" value="1"/>
</dbReference>
<name>A0A9W6KZ39_9PSEU</name>